<name>A0A397VYG3_9GLOM</name>
<gene>
    <name evidence="8" type="ORF">C2G38_2267720</name>
</gene>
<keyword evidence="5" id="KW-0545">Nucleotide biosynthesis</keyword>
<dbReference type="Gene3D" id="3.30.572.10">
    <property type="entry name" value="Thymidylate synthase/dCMP hydroxymethylase domain"/>
    <property type="match status" value="2"/>
</dbReference>
<dbReference type="InterPro" id="IPR000398">
    <property type="entry name" value="Thymidylate_synthase"/>
</dbReference>
<evidence type="ECO:0000259" key="7">
    <source>
        <dbReference type="Pfam" id="PF00303"/>
    </source>
</evidence>
<evidence type="ECO:0000313" key="9">
    <source>
        <dbReference type="Proteomes" id="UP000266673"/>
    </source>
</evidence>
<organism evidence="8 9">
    <name type="scientific">Gigaspora rosea</name>
    <dbReference type="NCBI Taxonomy" id="44941"/>
    <lineage>
        <taxon>Eukaryota</taxon>
        <taxon>Fungi</taxon>
        <taxon>Fungi incertae sedis</taxon>
        <taxon>Mucoromycota</taxon>
        <taxon>Glomeromycotina</taxon>
        <taxon>Glomeromycetes</taxon>
        <taxon>Diversisporales</taxon>
        <taxon>Gigasporaceae</taxon>
        <taxon>Gigaspora</taxon>
    </lineage>
</organism>
<keyword evidence="3" id="KW-0489">Methyltransferase</keyword>
<evidence type="ECO:0000313" key="8">
    <source>
        <dbReference type="EMBL" id="RIB26377.1"/>
    </source>
</evidence>
<dbReference type="SUPFAM" id="SSF55831">
    <property type="entry name" value="Thymidylate synthase/dCMP hydroxymethylase"/>
    <property type="match status" value="1"/>
</dbReference>
<comment type="caution">
    <text evidence="8">The sequence shown here is derived from an EMBL/GenBank/DDBJ whole genome shotgun (WGS) entry which is preliminary data.</text>
</comment>
<evidence type="ECO:0000256" key="4">
    <source>
        <dbReference type="ARBA" id="ARBA00022679"/>
    </source>
</evidence>
<accession>A0A397VYG3</accession>
<dbReference type="CDD" id="cd00351">
    <property type="entry name" value="TS_Pyrimidine_HMase"/>
    <property type="match status" value="1"/>
</dbReference>
<reference evidence="8 9" key="1">
    <citation type="submission" date="2018-06" db="EMBL/GenBank/DDBJ databases">
        <title>Comparative genomics reveals the genomic features of Rhizophagus irregularis, R. cerebriforme, R. diaphanum and Gigaspora rosea, and their symbiotic lifestyle signature.</title>
        <authorList>
            <person name="Morin E."/>
            <person name="San Clemente H."/>
            <person name="Chen E.C.H."/>
            <person name="De La Providencia I."/>
            <person name="Hainaut M."/>
            <person name="Kuo A."/>
            <person name="Kohler A."/>
            <person name="Murat C."/>
            <person name="Tang N."/>
            <person name="Roy S."/>
            <person name="Loubradou J."/>
            <person name="Henrissat B."/>
            <person name="Grigoriev I.V."/>
            <person name="Corradi N."/>
            <person name="Roux C."/>
            <person name="Martin F.M."/>
        </authorList>
    </citation>
    <scope>NUCLEOTIDE SEQUENCE [LARGE SCALE GENOMIC DNA]</scope>
    <source>
        <strain evidence="8 9">DAOM 194757</strain>
    </source>
</reference>
<dbReference type="PANTHER" id="PTHR11548:SF2">
    <property type="entry name" value="THYMIDYLATE SYNTHASE"/>
    <property type="match status" value="1"/>
</dbReference>
<proteinExistence type="inferred from homology"/>
<comment type="pathway">
    <text evidence="1">Pyrimidine metabolism; dTTP biosynthesis.</text>
</comment>
<dbReference type="EC" id="2.1.1.45" evidence="2"/>
<dbReference type="InterPro" id="IPR045097">
    <property type="entry name" value="Thymidate_synth/dCMP_Mease"/>
</dbReference>
<dbReference type="GO" id="GO:0005739">
    <property type="term" value="C:mitochondrion"/>
    <property type="evidence" value="ECO:0007669"/>
    <property type="project" value="TreeGrafter"/>
</dbReference>
<sequence length="268" mass="31733">METENRHEEYQYLDLIKNIIKIGEPRNDRTGTGTLSIFSPGQLRFSLRDNRLPLLTTKRVFFLGIVEELLWFIRGETDVRKLHEKNIYFWDQNLHFSARYTNCSDNYDNHGVDQLENIINQIKRDPFSRRIILSAWNPVDTKKMVLPPCHIMAQFYVHCDKSISCHMYQRSCDMRLGLPFNICSYAILTHMLAHVTVHTSNEPIISMGDAHIYKNHIEGLREQIQREPRKFPTILFNRKKENLKDFLFEDFVLTDYNPHKSIKLEMSA</sequence>
<dbReference type="InterPro" id="IPR023451">
    <property type="entry name" value="Thymidate_synth/dCMP_Mease_dom"/>
</dbReference>
<dbReference type="NCBIfam" id="TIGR03284">
    <property type="entry name" value="thym_sym"/>
    <property type="match status" value="1"/>
</dbReference>
<dbReference type="HAMAP" id="MF_00008">
    <property type="entry name" value="Thymidy_synth_bact"/>
    <property type="match status" value="1"/>
</dbReference>
<dbReference type="GO" id="GO:0006231">
    <property type="term" value="P:dTMP biosynthetic process"/>
    <property type="evidence" value="ECO:0007669"/>
    <property type="project" value="InterPro"/>
</dbReference>
<evidence type="ECO:0000256" key="6">
    <source>
        <dbReference type="PROSITE-ProRule" id="PRU10016"/>
    </source>
</evidence>
<evidence type="ECO:0000256" key="3">
    <source>
        <dbReference type="ARBA" id="ARBA00022603"/>
    </source>
</evidence>
<dbReference type="PRINTS" id="PR00108">
    <property type="entry name" value="THYMDSNTHASE"/>
</dbReference>
<feature type="active site" evidence="6">
    <location>
        <position position="149"/>
    </location>
</feature>
<dbReference type="GO" id="GO:0006235">
    <property type="term" value="P:dTTP biosynthetic process"/>
    <property type="evidence" value="ECO:0007669"/>
    <property type="project" value="UniProtKB-UniPathway"/>
</dbReference>
<dbReference type="STRING" id="44941.A0A397VYG3"/>
<dbReference type="GO" id="GO:0005829">
    <property type="term" value="C:cytosol"/>
    <property type="evidence" value="ECO:0007669"/>
    <property type="project" value="TreeGrafter"/>
</dbReference>
<protein>
    <recommendedName>
        <fullName evidence="2">thymidylate synthase</fullName>
        <ecNumber evidence="2">2.1.1.45</ecNumber>
    </recommendedName>
</protein>
<feature type="domain" description="Thymidylate synthase/dCMP hydroxymethylase" evidence="7">
    <location>
        <begin position="11"/>
        <end position="267"/>
    </location>
</feature>
<dbReference type="UniPathway" id="UPA00575"/>
<dbReference type="PROSITE" id="PS00091">
    <property type="entry name" value="THYMIDYLATE_SYNTHASE"/>
    <property type="match status" value="1"/>
</dbReference>
<dbReference type="PANTHER" id="PTHR11548">
    <property type="entry name" value="THYMIDYLATE SYNTHASE 1"/>
    <property type="match status" value="1"/>
</dbReference>
<evidence type="ECO:0000256" key="1">
    <source>
        <dbReference type="ARBA" id="ARBA00004992"/>
    </source>
</evidence>
<evidence type="ECO:0000256" key="5">
    <source>
        <dbReference type="ARBA" id="ARBA00022727"/>
    </source>
</evidence>
<dbReference type="Proteomes" id="UP000266673">
    <property type="component" value="Unassembled WGS sequence"/>
</dbReference>
<keyword evidence="4" id="KW-0808">Transferase</keyword>
<dbReference type="GO" id="GO:0032259">
    <property type="term" value="P:methylation"/>
    <property type="evidence" value="ECO:0007669"/>
    <property type="project" value="UniProtKB-KW"/>
</dbReference>
<dbReference type="OrthoDB" id="766at2759"/>
<keyword evidence="9" id="KW-1185">Reference proteome</keyword>
<evidence type="ECO:0000256" key="2">
    <source>
        <dbReference type="ARBA" id="ARBA00011947"/>
    </source>
</evidence>
<dbReference type="AlphaFoldDB" id="A0A397VYG3"/>
<dbReference type="InterPro" id="IPR036926">
    <property type="entry name" value="Thymidate_synth/dCMP_Mease_sf"/>
</dbReference>
<dbReference type="EMBL" id="QKWP01000137">
    <property type="protein sequence ID" value="RIB26377.1"/>
    <property type="molecule type" value="Genomic_DNA"/>
</dbReference>
<dbReference type="InterPro" id="IPR020940">
    <property type="entry name" value="Thymidylate_synthase_AS"/>
</dbReference>
<dbReference type="GO" id="GO:0004799">
    <property type="term" value="F:thymidylate synthase activity"/>
    <property type="evidence" value="ECO:0007669"/>
    <property type="project" value="UniProtKB-EC"/>
</dbReference>
<dbReference type="Pfam" id="PF00303">
    <property type="entry name" value="Thymidylat_synt"/>
    <property type="match status" value="1"/>
</dbReference>